<comment type="caution">
    <text evidence="1">The sequence shown here is derived from an EMBL/GenBank/DDBJ whole genome shotgun (WGS) entry which is preliminary data.</text>
</comment>
<gene>
    <name evidence="1" type="ORF">SDC9_99893</name>
</gene>
<dbReference type="AlphaFoldDB" id="A0A645AK70"/>
<protein>
    <submittedName>
        <fullName evidence="1">Uncharacterized protein</fullName>
    </submittedName>
</protein>
<dbReference type="EMBL" id="VSSQ01014187">
    <property type="protein sequence ID" value="MPM53128.1"/>
    <property type="molecule type" value="Genomic_DNA"/>
</dbReference>
<sequence>MGNLQQNSHAVSRLAFGVFAGPVFQFFHNTQSVIHCLPCLFSFDIHHQADPAGIVFEIGAVQRFLSHVDHPLHAKYHSGGLHHPGSRIHALFLK</sequence>
<organism evidence="1">
    <name type="scientific">bioreactor metagenome</name>
    <dbReference type="NCBI Taxonomy" id="1076179"/>
    <lineage>
        <taxon>unclassified sequences</taxon>
        <taxon>metagenomes</taxon>
        <taxon>ecological metagenomes</taxon>
    </lineage>
</organism>
<reference evidence="1" key="1">
    <citation type="submission" date="2019-08" db="EMBL/GenBank/DDBJ databases">
        <authorList>
            <person name="Kucharzyk K."/>
            <person name="Murdoch R.W."/>
            <person name="Higgins S."/>
            <person name="Loffler F."/>
        </authorList>
    </citation>
    <scope>NUCLEOTIDE SEQUENCE</scope>
</reference>
<proteinExistence type="predicted"/>
<accession>A0A645AK70</accession>
<name>A0A645AK70_9ZZZZ</name>
<evidence type="ECO:0000313" key="1">
    <source>
        <dbReference type="EMBL" id="MPM53128.1"/>
    </source>
</evidence>